<keyword evidence="2" id="KW-0812">Transmembrane</keyword>
<dbReference type="PANTHER" id="PTHR33646">
    <property type="entry name" value="GB|AAF00631.1"/>
    <property type="match status" value="1"/>
</dbReference>
<organism evidence="4 5">
    <name type="scientific">Zingiber officinale</name>
    <name type="common">Ginger</name>
    <name type="synonym">Amomum zingiber</name>
    <dbReference type="NCBI Taxonomy" id="94328"/>
    <lineage>
        <taxon>Eukaryota</taxon>
        <taxon>Viridiplantae</taxon>
        <taxon>Streptophyta</taxon>
        <taxon>Embryophyta</taxon>
        <taxon>Tracheophyta</taxon>
        <taxon>Spermatophyta</taxon>
        <taxon>Magnoliopsida</taxon>
        <taxon>Liliopsida</taxon>
        <taxon>Zingiberales</taxon>
        <taxon>Zingiberaceae</taxon>
        <taxon>Zingiber</taxon>
    </lineage>
</organism>
<evidence type="ECO:0000313" key="4">
    <source>
        <dbReference type="EMBL" id="KAG6519718.1"/>
    </source>
</evidence>
<dbReference type="InterPro" id="IPR045883">
    <property type="entry name" value="At4g13530-like"/>
</dbReference>
<evidence type="ECO:0000259" key="3">
    <source>
        <dbReference type="Pfam" id="PF20705"/>
    </source>
</evidence>
<dbReference type="Proteomes" id="UP000734854">
    <property type="component" value="Unassembled WGS sequence"/>
</dbReference>
<proteinExistence type="predicted"/>
<name>A0A8J5H433_ZINOF</name>
<keyword evidence="2" id="KW-0472">Membrane</keyword>
<dbReference type="PANTHER" id="PTHR33646:SF6">
    <property type="entry name" value="TRANSMEMBRANE PROTEIN"/>
    <property type="match status" value="1"/>
</dbReference>
<sequence>MLRLESVFLCALLPELASNPQHPFSLCTKKGCKRKRPVFTLSDSILAFLSRLRVLFSPSPFRSSSRVMGDYAEFRDWEVLDFDAGEDHMKILHERACGGSILSDYFALGAQERCRKGATFNGNAHEEEMIEAAALVDSKSPSWVDPEPNSQFLDKAKEDVGFRGTEFSPGDFGGLRSHESSDEQRSDFGGEKGELGGAEAFEVGDIVHGDDGADKEVVSLGIGEKPVEEAPQELVKNIECLNSSVEMADNDGGAQKKLLLGTQKGVMVWWKFPFELLRFCAFRVKPFWSFSIAAAVLGVWMLGKRLSDRKHKTRSIPLNVPLDVKRGSQMKIQATRLNEAFSVLRQSPILRAPLHPTSGLTSWSVVSLQ</sequence>
<protein>
    <recommendedName>
        <fullName evidence="3">DUF6821 domain-containing protein</fullName>
    </recommendedName>
</protein>
<evidence type="ECO:0000313" key="5">
    <source>
        <dbReference type="Proteomes" id="UP000734854"/>
    </source>
</evidence>
<dbReference type="InterPro" id="IPR049224">
    <property type="entry name" value="DUF6821"/>
</dbReference>
<evidence type="ECO:0000256" key="2">
    <source>
        <dbReference type="SAM" id="Phobius"/>
    </source>
</evidence>
<dbReference type="EMBL" id="JACMSC010000006">
    <property type="protein sequence ID" value="KAG6519718.1"/>
    <property type="molecule type" value="Genomic_DNA"/>
</dbReference>
<feature type="domain" description="DUF6821" evidence="3">
    <location>
        <begin position="274"/>
        <end position="353"/>
    </location>
</feature>
<evidence type="ECO:0000256" key="1">
    <source>
        <dbReference type="SAM" id="MobiDB-lite"/>
    </source>
</evidence>
<feature type="compositionally biased region" description="Basic and acidic residues" evidence="1">
    <location>
        <begin position="176"/>
        <end position="193"/>
    </location>
</feature>
<gene>
    <name evidence="4" type="ORF">ZIOFF_023225</name>
</gene>
<accession>A0A8J5H433</accession>
<keyword evidence="2" id="KW-1133">Transmembrane helix</keyword>
<dbReference type="Pfam" id="PF20705">
    <property type="entry name" value="DUF6821"/>
    <property type="match status" value="1"/>
</dbReference>
<feature type="transmembrane region" description="Helical" evidence="2">
    <location>
        <begin position="286"/>
        <end position="303"/>
    </location>
</feature>
<comment type="caution">
    <text evidence="4">The sequence shown here is derived from an EMBL/GenBank/DDBJ whole genome shotgun (WGS) entry which is preliminary data.</text>
</comment>
<keyword evidence="5" id="KW-1185">Reference proteome</keyword>
<dbReference type="AlphaFoldDB" id="A0A8J5H433"/>
<reference evidence="4 5" key="1">
    <citation type="submission" date="2020-08" db="EMBL/GenBank/DDBJ databases">
        <title>Plant Genome Project.</title>
        <authorList>
            <person name="Zhang R.-G."/>
        </authorList>
    </citation>
    <scope>NUCLEOTIDE SEQUENCE [LARGE SCALE GENOMIC DNA]</scope>
    <source>
        <tissue evidence="4">Rhizome</tissue>
    </source>
</reference>
<feature type="region of interest" description="Disordered" evidence="1">
    <location>
        <begin position="167"/>
        <end position="193"/>
    </location>
</feature>